<protein>
    <recommendedName>
        <fullName evidence="2">CASTOR ACT domain-containing protein</fullName>
    </recommendedName>
</protein>
<dbReference type="PANTHER" id="PTHR31131:SF6">
    <property type="entry name" value="CASTOR ACT DOMAIN-CONTAINING PROTEIN"/>
    <property type="match status" value="1"/>
</dbReference>
<dbReference type="PANTHER" id="PTHR31131">
    <property type="entry name" value="CHROMOSOME 1, WHOLE GENOME SHOTGUN SEQUENCE"/>
    <property type="match status" value="1"/>
</dbReference>
<keyword evidence="4" id="KW-1185">Reference proteome</keyword>
<dbReference type="SUPFAM" id="SSF55021">
    <property type="entry name" value="ACT-like"/>
    <property type="match status" value="1"/>
</dbReference>
<evidence type="ECO:0000256" key="1">
    <source>
        <dbReference type="SAM" id="MobiDB-lite"/>
    </source>
</evidence>
<gene>
    <name evidence="3" type="ORF">GFSPODELE1_LOCUS3498</name>
</gene>
<evidence type="ECO:0000259" key="2">
    <source>
        <dbReference type="Pfam" id="PF13840"/>
    </source>
</evidence>
<feature type="compositionally biased region" description="Basic and acidic residues" evidence="1">
    <location>
        <begin position="248"/>
        <end position="257"/>
    </location>
</feature>
<dbReference type="InterPro" id="IPR045865">
    <property type="entry name" value="ACT-like_dom_sf"/>
</dbReference>
<name>A0ABP1D021_9APHY</name>
<evidence type="ECO:0000313" key="4">
    <source>
        <dbReference type="Proteomes" id="UP001497453"/>
    </source>
</evidence>
<feature type="region of interest" description="Disordered" evidence="1">
    <location>
        <begin position="332"/>
        <end position="464"/>
    </location>
</feature>
<dbReference type="Gene3D" id="3.30.2130.10">
    <property type="entry name" value="VC0802-like"/>
    <property type="match status" value="2"/>
</dbReference>
<feature type="region of interest" description="Disordered" evidence="1">
    <location>
        <begin position="214"/>
        <end position="266"/>
    </location>
</feature>
<accession>A0ABP1D021</accession>
<feature type="compositionally biased region" description="Basic and acidic residues" evidence="1">
    <location>
        <begin position="451"/>
        <end position="463"/>
    </location>
</feature>
<reference evidence="4" key="1">
    <citation type="submission" date="2024-04" db="EMBL/GenBank/DDBJ databases">
        <authorList>
            <person name="Shaw F."/>
            <person name="Minotto A."/>
        </authorList>
    </citation>
    <scope>NUCLEOTIDE SEQUENCE [LARGE SCALE GENOMIC DNA]</scope>
</reference>
<dbReference type="InterPro" id="IPR051719">
    <property type="entry name" value="CASTOR_mTORC1"/>
</dbReference>
<feature type="compositionally biased region" description="Acidic residues" evidence="1">
    <location>
        <begin position="388"/>
        <end position="405"/>
    </location>
</feature>
<sequence length="605" mass="65840">MTDSVTISLLPVSLSIVHVPRSRIHSLCHPLLRQLLLPNPMFLNITCNEIELSLFAEHHVLKEFEPIVKKDARRLRLRGRTNHASDDKLKRRSSTEGWEAVEMSAERWNVLQIDSHSSSLDTSGARIHELSAPLAAAGISILYQSSYMSDFIFVKQHRLSEVMSLLGSAGFNLYSSDPHNLTSQLSTLTSPILSPLSAEDSSSIHLLDLTSSTTSTSAISPESGAVLSRSRSSTDAKQPSRRPSSMHLTEEALREAESTLDTSENTLDIERPLTARSQSHSPSGCDVQVLEPDLTCIGLADDCADMWTLKIMKLVAFPDLIPGVAASSTLKSRRHSVASGKPDLAPTDVPARSAVEDESEEISVGLTSDSETESGGSRSDTTTRDLPYEDADREFSAEDADSSDDESYHSASLGSPAQTYPDDKGTHISRPRLAHLDTGSTVTSPRRRRRAASEADSAARSKPDPLVPFFSFTRTPEGSSLTGSVALLAALFPPSERHMVICSGELDIQDSRAASPQRLMEPLETIAEDGLEVGEGDLPEPEGTMKCLQIDLRKFGLDKHGLVSRYSRALEQNGINHMYSSTFKTANLLVDKAHATRAQAVLRSC</sequence>
<dbReference type="Pfam" id="PF13840">
    <property type="entry name" value="ACT_7"/>
    <property type="match status" value="1"/>
</dbReference>
<dbReference type="InterPro" id="IPR027795">
    <property type="entry name" value="CASTOR_ACT_dom"/>
</dbReference>
<dbReference type="EMBL" id="OZ037945">
    <property type="protein sequence ID" value="CAL1701245.1"/>
    <property type="molecule type" value="Genomic_DNA"/>
</dbReference>
<feature type="compositionally biased region" description="Polar residues" evidence="1">
    <location>
        <begin position="365"/>
        <end position="380"/>
    </location>
</feature>
<evidence type="ECO:0000313" key="3">
    <source>
        <dbReference type="EMBL" id="CAL1701245.1"/>
    </source>
</evidence>
<feature type="domain" description="CASTOR ACT" evidence="2">
    <location>
        <begin position="105"/>
        <end position="166"/>
    </location>
</feature>
<proteinExistence type="predicted"/>
<organism evidence="3 4">
    <name type="scientific">Somion occarium</name>
    <dbReference type="NCBI Taxonomy" id="3059160"/>
    <lineage>
        <taxon>Eukaryota</taxon>
        <taxon>Fungi</taxon>
        <taxon>Dikarya</taxon>
        <taxon>Basidiomycota</taxon>
        <taxon>Agaricomycotina</taxon>
        <taxon>Agaricomycetes</taxon>
        <taxon>Polyporales</taxon>
        <taxon>Cerrenaceae</taxon>
        <taxon>Somion</taxon>
    </lineage>
</organism>
<dbReference type="Proteomes" id="UP001497453">
    <property type="component" value="Chromosome 2"/>
</dbReference>
<feature type="compositionally biased region" description="Polar residues" evidence="1">
    <location>
        <begin position="229"/>
        <end position="247"/>
    </location>
</feature>